<dbReference type="Proteomes" id="UP000070598">
    <property type="component" value="Unassembled WGS sequence"/>
</dbReference>
<dbReference type="CDD" id="cd12108">
    <property type="entry name" value="Hr-like"/>
    <property type="match status" value="1"/>
</dbReference>
<dbReference type="PANTHER" id="PTHR35585">
    <property type="entry name" value="HHE DOMAIN PROTEIN (AFU_ORTHOLOGUE AFUA_4G00730)"/>
    <property type="match status" value="1"/>
</dbReference>
<dbReference type="AlphaFoldDB" id="A0A132N7I9"/>
<dbReference type="Proteomes" id="UP000070659">
    <property type="component" value="Unassembled WGS sequence"/>
</dbReference>
<dbReference type="EMBL" id="JYIK01001113">
    <property type="protein sequence ID" value="KWX06125.1"/>
    <property type="molecule type" value="Genomic_DNA"/>
</dbReference>
<evidence type="ECO:0000313" key="3">
    <source>
        <dbReference type="EMBL" id="KWX06125.1"/>
    </source>
</evidence>
<dbReference type="PATRIC" id="fig|1469144.8.peg.2048"/>
<evidence type="ECO:0000313" key="2">
    <source>
        <dbReference type="EMBL" id="KWX00554.1"/>
    </source>
</evidence>
<name>A0A132N7I9_9ACTN</name>
<dbReference type="InterPro" id="IPR012312">
    <property type="entry name" value="Hemerythrin-like"/>
</dbReference>
<dbReference type="OrthoDB" id="3212362at2"/>
<accession>A0A132N7I9</accession>
<reference evidence="4" key="1">
    <citation type="submission" date="2015-02" db="EMBL/GenBank/DDBJ databases">
        <title>Physiological reanalysis, assessment of diazotrophy, and genome sequences of multiple isolates of Streptomyces thermoautotrophicus.</title>
        <authorList>
            <person name="MacKellar D.C."/>
            <person name="Lieber L."/>
            <person name="Norman J."/>
            <person name="Bolger A."/>
            <person name="Tobin C."/>
            <person name="Murray J.W."/>
            <person name="Friesen M."/>
            <person name="Prell J."/>
        </authorList>
    </citation>
    <scope>NUCLEOTIDE SEQUENCE [LARGE SCALE GENOMIC DNA]</scope>
    <source>
        <strain evidence="4">UBT1</strain>
    </source>
</reference>
<sequence>MARAREQQETRQEDVVDLLLRQHERIRLLFAEVLDAEGEQRGESFQRLVRLLAVHETAEEMVVHPQARPSFAGGESVVDALLLEEREAKEVLSELDRMGPDAPDFERKLIKLRDMVLAHAAHEAQYEFPGLRQGHDPGRLRLMAQAVRAAEAMAPGVEADIAVGSLASLIDHTRDVVQNVMEGRSPS</sequence>
<dbReference type="EMBL" id="JYIJ01000018">
    <property type="protein sequence ID" value="KWX00554.1"/>
    <property type="molecule type" value="Genomic_DNA"/>
</dbReference>
<evidence type="ECO:0000259" key="1">
    <source>
        <dbReference type="Pfam" id="PF01814"/>
    </source>
</evidence>
<dbReference type="Pfam" id="PF01814">
    <property type="entry name" value="Hemerythrin"/>
    <property type="match status" value="1"/>
</dbReference>
<dbReference type="RefSeq" id="WP_066891838.1">
    <property type="nucleotide sequence ID" value="NZ_JYIK01001113.1"/>
</dbReference>
<comment type="caution">
    <text evidence="3">The sequence shown here is derived from an EMBL/GenBank/DDBJ whole genome shotgun (WGS) entry which is preliminary data.</text>
</comment>
<evidence type="ECO:0000313" key="4">
    <source>
        <dbReference type="Proteomes" id="UP000070598"/>
    </source>
</evidence>
<feature type="domain" description="Hemerythrin-like" evidence="1">
    <location>
        <begin position="15"/>
        <end position="129"/>
    </location>
</feature>
<protein>
    <recommendedName>
        <fullName evidence="1">Hemerythrin-like domain-containing protein</fullName>
    </recommendedName>
</protein>
<evidence type="ECO:0000313" key="5">
    <source>
        <dbReference type="Proteomes" id="UP000070659"/>
    </source>
</evidence>
<gene>
    <name evidence="2" type="ORF">TH66_15175</name>
    <name evidence="3" type="ORF">TR74_23025</name>
</gene>
<dbReference type="PANTHER" id="PTHR35585:SF1">
    <property type="entry name" value="HHE DOMAIN PROTEIN (AFU_ORTHOLOGUE AFUA_4G00730)"/>
    <property type="match status" value="1"/>
</dbReference>
<dbReference type="Gene3D" id="1.20.120.520">
    <property type="entry name" value="nmb1532 protein domain like"/>
    <property type="match status" value="1"/>
</dbReference>
<organism evidence="3 4">
    <name type="scientific">Carbonactinospora thermoautotrophica</name>
    <dbReference type="NCBI Taxonomy" id="1469144"/>
    <lineage>
        <taxon>Bacteria</taxon>
        <taxon>Bacillati</taxon>
        <taxon>Actinomycetota</taxon>
        <taxon>Actinomycetes</taxon>
        <taxon>Kitasatosporales</taxon>
        <taxon>Carbonactinosporaceae</taxon>
        <taxon>Carbonactinospora</taxon>
    </lineage>
</organism>
<proteinExistence type="predicted"/>
<reference evidence="3 5" key="2">
    <citation type="submission" date="2015-02" db="EMBL/GenBank/DDBJ databases">
        <title>Physiological reanalysis, assessment of diazotrophy, and genome sequences of multiple isolates of Streptomyces thermoautotrophicus.</title>
        <authorList>
            <person name="MacKellar D.C."/>
            <person name="Lieber L."/>
            <person name="Norman J."/>
            <person name="Bolger A."/>
            <person name="Tobin C."/>
            <person name="Murray J.W."/>
            <person name="Prell J."/>
        </authorList>
    </citation>
    <scope>NUCLEOTIDE SEQUENCE [LARGE SCALE GENOMIC DNA]</scope>
    <source>
        <strain evidence="3 5">UBT1</strain>
    </source>
</reference>